<proteinExistence type="predicted"/>
<keyword evidence="1" id="KW-1133">Transmembrane helix</keyword>
<feature type="transmembrane region" description="Helical" evidence="1">
    <location>
        <begin position="57"/>
        <end position="79"/>
    </location>
</feature>
<dbReference type="PROSITE" id="PS51257">
    <property type="entry name" value="PROKAR_LIPOPROTEIN"/>
    <property type="match status" value="1"/>
</dbReference>
<evidence type="ECO:0000256" key="1">
    <source>
        <dbReference type="SAM" id="Phobius"/>
    </source>
</evidence>
<keyword evidence="4" id="KW-1185">Reference proteome</keyword>
<name>A0A1W2DXH8_9SPHI</name>
<feature type="signal peptide" evidence="2">
    <location>
        <begin position="1"/>
        <end position="30"/>
    </location>
</feature>
<protein>
    <recommendedName>
        <fullName evidence="5">Cbb3-type cytochrome oxidase component FixQ</fullName>
    </recommendedName>
</protein>
<evidence type="ECO:0000256" key="2">
    <source>
        <dbReference type="SAM" id="SignalP"/>
    </source>
</evidence>
<dbReference type="EMBL" id="FWYB01000008">
    <property type="protein sequence ID" value="SMD01812.1"/>
    <property type="molecule type" value="Genomic_DNA"/>
</dbReference>
<keyword evidence="2" id="KW-0732">Signal</keyword>
<reference evidence="3 4" key="1">
    <citation type="submission" date="2017-04" db="EMBL/GenBank/DDBJ databases">
        <authorList>
            <person name="Afonso C.L."/>
            <person name="Miller P.J."/>
            <person name="Scott M.A."/>
            <person name="Spackman E."/>
            <person name="Goraichik I."/>
            <person name="Dimitrov K.M."/>
            <person name="Suarez D.L."/>
            <person name="Swayne D.E."/>
        </authorList>
    </citation>
    <scope>NUCLEOTIDE SEQUENCE [LARGE SCALE GENOMIC DNA]</scope>
    <source>
        <strain evidence="3 4">DSM 19625</strain>
    </source>
</reference>
<keyword evidence="1" id="KW-0472">Membrane</keyword>
<gene>
    <name evidence="3" type="ORF">SAMN04488101_108218</name>
</gene>
<evidence type="ECO:0008006" key="5">
    <source>
        <dbReference type="Google" id="ProtNLM"/>
    </source>
</evidence>
<organism evidence="3 4">
    <name type="scientific">Pedobacter nyackensis</name>
    <dbReference type="NCBI Taxonomy" id="475255"/>
    <lineage>
        <taxon>Bacteria</taxon>
        <taxon>Pseudomonadati</taxon>
        <taxon>Bacteroidota</taxon>
        <taxon>Sphingobacteriia</taxon>
        <taxon>Sphingobacteriales</taxon>
        <taxon>Sphingobacteriaceae</taxon>
        <taxon>Pedobacter</taxon>
    </lineage>
</organism>
<evidence type="ECO:0000313" key="3">
    <source>
        <dbReference type="EMBL" id="SMD01812.1"/>
    </source>
</evidence>
<accession>A0A1W2DXH8</accession>
<evidence type="ECO:0000313" key="4">
    <source>
        <dbReference type="Proteomes" id="UP000192678"/>
    </source>
</evidence>
<dbReference type="AlphaFoldDB" id="A0A1W2DXH8"/>
<dbReference type="Proteomes" id="UP000192678">
    <property type="component" value="Unassembled WGS sequence"/>
</dbReference>
<feature type="chain" id="PRO_5010744479" description="Cbb3-type cytochrome oxidase component FixQ" evidence="2">
    <location>
        <begin position="31"/>
        <end position="97"/>
    </location>
</feature>
<sequence>MYKELLSKFEIMKKAFLTSIVLFLSITAMACPACEKQQPKLLKGITHGAGPDSNWDYVIISVTAIIVMFCLFFSVKWLLRPGEKSASHIKFSILNLD</sequence>
<keyword evidence="1" id="KW-0812">Transmembrane</keyword>
<dbReference type="STRING" id="475255.SAMN04488101_108218"/>